<dbReference type="AlphaFoldDB" id="A0A7R7DSV4"/>
<protein>
    <recommendedName>
        <fullName evidence="3">NACHT domain-containing protein</fullName>
    </recommendedName>
</protein>
<feature type="transmembrane region" description="Helical" evidence="2">
    <location>
        <begin position="471"/>
        <end position="492"/>
    </location>
</feature>
<keyword evidence="2" id="KW-0812">Transmembrane</keyword>
<dbReference type="EMBL" id="AP023355">
    <property type="protein sequence ID" value="BCJ37126.1"/>
    <property type="molecule type" value="Genomic_DNA"/>
</dbReference>
<evidence type="ECO:0000256" key="2">
    <source>
        <dbReference type="SAM" id="Phobius"/>
    </source>
</evidence>
<keyword evidence="2" id="KW-1133">Transmembrane helix</keyword>
<gene>
    <name evidence="4" type="ORF">Athai_46290</name>
</gene>
<feature type="compositionally biased region" description="Low complexity" evidence="1">
    <location>
        <begin position="411"/>
        <end position="429"/>
    </location>
</feature>
<reference evidence="4 5" key="1">
    <citation type="submission" date="2020-08" db="EMBL/GenBank/DDBJ databases">
        <title>Whole genome shotgun sequence of Actinocatenispora thailandica NBRC 105041.</title>
        <authorList>
            <person name="Komaki H."/>
            <person name="Tamura T."/>
        </authorList>
    </citation>
    <scope>NUCLEOTIDE SEQUENCE [LARGE SCALE GENOMIC DNA]</scope>
    <source>
        <strain evidence="4 5">NBRC 105041</strain>
    </source>
</reference>
<evidence type="ECO:0000313" key="5">
    <source>
        <dbReference type="Proteomes" id="UP000611640"/>
    </source>
</evidence>
<feature type="transmembrane region" description="Helical" evidence="2">
    <location>
        <begin position="613"/>
        <end position="633"/>
    </location>
</feature>
<dbReference type="Gene3D" id="3.40.50.300">
    <property type="entry name" value="P-loop containing nucleotide triphosphate hydrolases"/>
    <property type="match status" value="1"/>
</dbReference>
<organism evidence="4 5">
    <name type="scientific">Actinocatenispora thailandica</name>
    <dbReference type="NCBI Taxonomy" id="227318"/>
    <lineage>
        <taxon>Bacteria</taxon>
        <taxon>Bacillati</taxon>
        <taxon>Actinomycetota</taxon>
        <taxon>Actinomycetes</taxon>
        <taxon>Micromonosporales</taxon>
        <taxon>Micromonosporaceae</taxon>
        <taxon>Actinocatenispora</taxon>
    </lineage>
</organism>
<feature type="transmembrane region" description="Helical" evidence="2">
    <location>
        <begin position="653"/>
        <end position="677"/>
    </location>
</feature>
<dbReference type="Pfam" id="PF05729">
    <property type="entry name" value="NACHT"/>
    <property type="match status" value="1"/>
</dbReference>
<proteinExistence type="predicted"/>
<dbReference type="InterPro" id="IPR007111">
    <property type="entry name" value="NACHT_NTPase"/>
</dbReference>
<dbReference type="KEGG" id="atl:Athai_46290"/>
<accession>A0A7R7DSV4</accession>
<feature type="transmembrane region" description="Helical" evidence="2">
    <location>
        <begin position="539"/>
        <end position="567"/>
    </location>
</feature>
<evidence type="ECO:0000259" key="3">
    <source>
        <dbReference type="Pfam" id="PF05729"/>
    </source>
</evidence>
<dbReference type="Proteomes" id="UP000611640">
    <property type="component" value="Chromosome"/>
</dbReference>
<feature type="region of interest" description="Disordered" evidence="1">
    <location>
        <begin position="396"/>
        <end position="444"/>
    </location>
</feature>
<sequence length="732" mass="78772">MGRATRRRADWAVGVLGLVGLTVSVVLGWRRLRFGDVDPASLVVGVASLAAAVWPMWRGRRQENDVTLAADRLARTVGAVERQERARLLGDDDQALDLDLRIETDRRGQAAVPATGLRLSELTDHFRSLPAGQRRLVISGAPGAGKTVLALQLMLDLLSRRDPGDAVPVRLSLPAWPPDTSLEDWLVAALRDDYGLNTATAEALVEDRRILPVLDGLDEMDGAAKPGYESRSAHAVRAIDTYRAGTGKADVVLTCRTRTCRALRAIKVWPRDATCVHLAPVRPATVREFVARRCADPDRWAPLLRQLDEHPQGTLAQGLSTPWRLTAAVTAYEQRAPVTGAWAREPAELRTVARRGAAALRDWLNEQYLRARAATGPYSEEQVYGWLSLLAAAHPRGPAPARTATREHAAARPAGATGQRRTASERSGAGQRGTAGGARPVWRRAGRTAPGHDIVLQRLASSSGSVRPRNLAFVLAWLCPVAAFGTAMALSGTLVQPISHLTTVLVVCAECWAIRQRIDREPPSRLHVDVRRLATVRGALLFGWRFATGLVLGFLLMLLSVAAFTYWAGGSLGLELPLAAGLATGLANATVFGLGADSASLAVRPNDLIRNDVVSAVVGLVPAALLCAVVVGGQGPVPFVSYDLRRGALLGTALLAVPTGVGLVFATGVGLQAVRYLAFLLSFRRFRGSRLPLRLGRLLAWCHGAGLVRVSGAAYQFRHRELQDHLARHTEE</sequence>
<feature type="transmembrane region" description="Helical" evidence="2">
    <location>
        <begin position="12"/>
        <end position="29"/>
    </location>
</feature>
<keyword evidence="2" id="KW-0472">Membrane</keyword>
<feature type="transmembrane region" description="Helical" evidence="2">
    <location>
        <begin position="579"/>
        <end position="601"/>
    </location>
</feature>
<dbReference type="RefSeq" id="WP_203963386.1">
    <property type="nucleotide sequence ID" value="NZ_AP023355.1"/>
</dbReference>
<keyword evidence="5" id="KW-1185">Reference proteome</keyword>
<evidence type="ECO:0000256" key="1">
    <source>
        <dbReference type="SAM" id="MobiDB-lite"/>
    </source>
</evidence>
<dbReference type="SUPFAM" id="SSF52540">
    <property type="entry name" value="P-loop containing nucleoside triphosphate hydrolases"/>
    <property type="match status" value="1"/>
</dbReference>
<feature type="domain" description="NACHT" evidence="3">
    <location>
        <begin position="134"/>
        <end position="293"/>
    </location>
</feature>
<name>A0A7R7DSV4_9ACTN</name>
<dbReference type="InterPro" id="IPR027417">
    <property type="entry name" value="P-loop_NTPase"/>
</dbReference>
<evidence type="ECO:0000313" key="4">
    <source>
        <dbReference type="EMBL" id="BCJ37126.1"/>
    </source>
</evidence>